<evidence type="ECO:0000313" key="3">
    <source>
        <dbReference type="Proteomes" id="UP000468717"/>
    </source>
</evidence>
<keyword evidence="3" id="KW-1185">Reference proteome</keyword>
<feature type="transmembrane region" description="Helical" evidence="1">
    <location>
        <begin position="68"/>
        <end position="88"/>
    </location>
</feature>
<keyword evidence="1" id="KW-0472">Membrane</keyword>
<evidence type="ECO:0000313" key="2">
    <source>
        <dbReference type="EMBL" id="KAB8066301.1"/>
    </source>
</evidence>
<organism evidence="2 3">
    <name type="scientific">Janthinobacterium violaceinigrum</name>
    <dbReference type="NCBI Taxonomy" id="2654252"/>
    <lineage>
        <taxon>Bacteria</taxon>
        <taxon>Pseudomonadati</taxon>
        <taxon>Pseudomonadota</taxon>
        <taxon>Betaproteobacteria</taxon>
        <taxon>Burkholderiales</taxon>
        <taxon>Oxalobacteraceae</taxon>
        <taxon>Janthinobacterium</taxon>
    </lineage>
</organism>
<keyword evidence="1" id="KW-1133">Transmembrane helix</keyword>
<dbReference type="Proteomes" id="UP000468717">
    <property type="component" value="Unassembled WGS sequence"/>
</dbReference>
<dbReference type="EMBL" id="WFLI01000003">
    <property type="protein sequence ID" value="KAB8066301.1"/>
    <property type="molecule type" value="Genomic_DNA"/>
</dbReference>
<proteinExistence type="predicted"/>
<accession>A0A6I1IPZ6</accession>
<protein>
    <submittedName>
        <fullName evidence="2">Uncharacterized protein</fullName>
    </submittedName>
</protein>
<name>A0A6I1IPZ6_9BURK</name>
<evidence type="ECO:0000256" key="1">
    <source>
        <dbReference type="SAM" id="Phobius"/>
    </source>
</evidence>
<comment type="caution">
    <text evidence="2">The sequence shown here is derived from an EMBL/GenBank/DDBJ whole genome shotgun (WGS) entry which is preliminary data.</text>
</comment>
<gene>
    <name evidence="2" type="ORF">GCN75_03670</name>
</gene>
<dbReference type="RefSeq" id="WP_152281399.1">
    <property type="nucleotide sequence ID" value="NZ_WFLI01000003.1"/>
</dbReference>
<feature type="transmembrane region" description="Helical" evidence="1">
    <location>
        <begin position="94"/>
        <end position="115"/>
    </location>
</feature>
<dbReference type="AlphaFoldDB" id="A0A6I1IPZ6"/>
<sequence length="205" mass="22854">MRLKSIGGVRKVRWKFTGFSFGQHGIVAYRPDTANTSHPTWRSRGALLNMNVEQSDVTLFSFKARDGVAMFWIFFIVFIPGGATLGPPFMSVDAFLICTAAYAVLACGLDCKITVTSDSVRFVRRLYWIPFYARSGRVITSVSYDSDWDDEESASGVVVEIDGRETHIGAGKRKAELYMGLFRNSETYRSMQAEQGFKPTPDGAT</sequence>
<reference evidence="2 3" key="1">
    <citation type="submission" date="2019-10" db="EMBL/GenBank/DDBJ databases">
        <title>Three novel species isolated from a subtropical stream in China.</title>
        <authorList>
            <person name="Lu H."/>
        </authorList>
    </citation>
    <scope>NUCLEOTIDE SEQUENCE [LARGE SCALE GENOMIC DNA]</scope>
    <source>
        <strain evidence="2 3">FT13W</strain>
    </source>
</reference>
<keyword evidence="1" id="KW-0812">Transmembrane</keyword>